<gene>
    <name evidence="1" type="ORF">HNQ61_003072</name>
</gene>
<keyword evidence="2" id="KW-1185">Reference proteome</keyword>
<protein>
    <submittedName>
        <fullName evidence="1">Uncharacterized protein</fullName>
    </submittedName>
</protein>
<evidence type="ECO:0000313" key="2">
    <source>
        <dbReference type="Proteomes" id="UP000582837"/>
    </source>
</evidence>
<organism evidence="1 2">
    <name type="scientific">Longimicrobium terrae</name>
    <dbReference type="NCBI Taxonomy" id="1639882"/>
    <lineage>
        <taxon>Bacteria</taxon>
        <taxon>Pseudomonadati</taxon>
        <taxon>Gemmatimonadota</taxon>
        <taxon>Longimicrobiia</taxon>
        <taxon>Longimicrobiales</taxon>
        <taxon>Longimicrobiaceae</taxon>
        <taxon>Longimicrobium</taxon>
    </lineage>
</organism>
<dbReference type="Proteomes" id="UP000582837">
    <property type="component" value="Unassembled WGS sequence"/>
</dbReference>
<sequence length="217" mass="24891">MMEVPLYDRSVFINCPFDLMYWPILEAITFSVAYCGFVPRCSLETDDGSQVRIQKINSLIRSCRLAIHDISRTESDGAPPLPRFNMPLELGIFMGAKEFGNREQKRKAAVILDAERYRYQRFVSDIAGQDIRAHAGGVFEAIAHVRNFLFAYSHAPQFLPGPDRIAERYRDFREELPHMCEVLHTNPARLTFPEFTHLVRGYIEREAQAAHIGDRAA</sequence>
<dbReference type="AlphaFoldDB" id="A0A841H0F0"/>
<reference evidence="1 2" key="1">
    <citation type="submission" date="2020-08" db="EMBL/GenBank/DDBJ databases">
        <title>Genomic Encyclopedia of Type Strains, Phase IV (KMG-IV): sequencing the most valuable type-strain genomes for metagenomic binning, comparative biology and taxonomic classification.</title>
        <authorList>
            <person name="Goeker M."/>
        </authorList>
    </citation>
    <scope>NUCLEOTIDE SEQUENCE [LARGE SCALE GENOMIC DNA]</scope>
    <source>
        <strain evidence="1 2">DSM 29007</strain>
    </source>
</reference>
<comment type="caution">
    <text evidence="1">The sequence shown here is derived from an EMBL/GenBank/DDBJ whole genome shotgun (WGS) entry which is preliminary data.</text>
</comment>
<dbReference type="EMBL" id="JACHIA010000008">
    <property type="protein sequence ID" value="MBB6071448.1"/>
    <property type="molecule type" value="Genomic_DNA"/>
</dbReference>
<dbReference type="RefSeq" id="WP_170036661.1">
    <property type="nucleotide sequence ID" value="NZ_JABDTL010000002.1"/>
</dbReference>
<name>A0A841H0F0_9BACT</name>
<proteinExistence type="predicted"/>
<evidence type="ECO:0000313" key="1">
    <source>
        <dbReference type="EMBL" id="MBB6071448.1"/>
    </source>
</evidence>
<accession>A0A841H0F0</accession>